<dbReference type="PANTHER" id="PTHR31240">
    <property type="entry name" value="MATERNAL EFFECT EMBRYO ARREST 18"/>
    <property type="match status" value="1"/>
</dbReference>
<evidence type="ECO:0000313" key="2">
    <source>
        <dbReference type="EMBL" id="OAQ28110.1"/>
    </source>
</evidence>
<name>A0A197JSD6_9FUNG</name>
<accession>A0A197JSD6</accession>
<feature type="compositionally biased region" description="Polar residues" evidence="1">
    <location>
        <begin position="184"/>
        <end position="202"/>
    </location>
</feature>
<keyword evidence="3" id="KW-1185">Reference proteome</keyword>
<feature type="region of interest" description="Disordered" evidence="1">
    <location>
        <begin position="102"/>
        <end position="158"/>
    </location>
</feature>
<feature type="compositionally biased region" description="Low complexity" evidence="1">
    <location>
        <begin position="123"/>
        <end position="146"/>
    </location>
</feature>
<feature type="compositionally biased region" description="Polar residues" evidence="1">
    <location>
        <begin position="1"/>
        <end position="13"/>
    </location>
</feature>
<dbReference type="GO" id="GO:0043743">
    <property type="term" value="F:LPPG:FO 2-phospho-L-lactate transferase activity"/>
    <property type="evidence" value="ECO:0007669"/>
    <property type="project" value="InterPro"/>
</dbReference>
<dbReference type="InterPro" id="IPR002882">
    <property type="entry name" value="CofD"/>
</dbReference>
<dbReference type="Proteomes" id="UP000078512">
    <property type="component" value="Unassembled WGS sequence"/>
</dbReference>
<dbReference type="Gene3D" id="3.40.50.10680">
    <property type="entry name" value="CofD-like domains"/>
    <property type="match status" value="1"/>
</dbReference>
<dbReference type="PANTHER" id="PTHR31240:SF0">
    <property type="entry name" value="MATERNAL EFFECT EMBRYO ARREST 18"/>
    <property type="match status" value="1"/>
</dbReference>
<feature type="region of interest" description="Disordered" evidence="1">
    <location>
        <begin position="183"/>
        <end position="202"/>
    </location>
</feature>
<evidence type="ECO:0000313" key="3">
    <source>
        <dbReference type="Proteomes" id="UP000078512"/>
    </source>
</evidence>
<dbReference type="EMBL" id="KV442051">
    <property type="protein sequence ID" value="OAQ28110.1"/>
    <property type="molecule type" value="Genomic_DNA"/>
</dbReference>
<dbReference type="Pfam" id="PF01933">
    <property type="entry name" value="CofD"/>
    <property type="match status" value="1"/>
</dbReference>
<gene>
    <name evidence="2" type="ORF">K457DRAFT_138994</name>
</gene>
<protein>
    <submittedName>
        <fullName evidence="2">UPF0052-domain-containing protein</fullName>
    </submittedName>
</protein>
<sequence>MSSNKDNSHQSHQQTDDPNEEDDQQYQQQQRHYLQQGRPIAPITSTSSRRPTALSFSPSFHSFSSSSSSSFLSSSFTFTSSLPSPPFPSSLPSFNCSSSYPFPPFSSSSSPPSPSPSDETEHSSSSSCLSELPHTSTSLSPSATTPQELPPMNLPLIGNGPGYKNGEAIALPILPTFNKKLASGRTSVPASPTTATDANGSTSRPLLAEAALIPSSLHPDNQHPGAISIAGATVAPTVSNGSLHTPATATSTCSGVAGQDNLRGGADAGILVFSGGTACNSLVQLLQDMTPNVTYVLGISDNGGSTSEILRVLDGPAIGDIRSRLIRLIKPDPLDIGRTAIQELLGYRLPGHGDENAIKNEWVEIVEGSHRLWMHIPSEKKEVIRGFLIYIQSEILKRAHKRFSFANGSIGNFFLTGARMFFGSLESAIFLFAAITGITEPTRVIPVINTNHGIAIAALLKNGHTILGQCAISHPSLAASGDSFSGGHIRPGAASASTTPDGSKTPDLATMLSSSQQQEDSFSTLKLTQNNIHFDKSPTHSSSLVSRITRLYYINEYGQEIFPPPNPKLLCSLAEMETLIYSIGSLYTSIIPCLILKDVGRGIAESRSLKNKIFMLNGTNDRETPDYTALDFIWALSGALNSSLKLSGQFWPKEYRPAKYITHLIYLDNSEVQVDTWGIEKLGIECVPVTGKRDPSSDRPIYDEKHLNKTIDAILDGTWTSSINFSSSSTTANSTRTSTPIPIPAVSSAISSVKGSADNSCTPKPASASSVFASHEINA</sequence>
<dbReference type="AlphaFoldDB" id="A0A197JSD6"/>
<dbReference type="STRING" id="1314771.A0A197JSD6"/>
<proteinExistence type="predicted"/>
<dbReference type="OrthoDB" id="10267139at2759"/>
<organism evidence="2 3">
    <name type="scientific">Linnemannia elongata AG-77</name>
    <dbReference type="NCBI Taxonomy" id="1314771"/>
    <lineage>
        <taxon>Eukaryota</taxon>
        <taxon>Fungi</taxon>
        <taxon>Fungi incertae sedis</taxon>
        <taxon>Mucoromycota</taxon>
        <taxon>Mortierellomycotina</taxon>
        <taxon>Mortierellomycetes</taxon>
        <taxon>Mortierellales</taxon>
        <taxon>Mortierellaceae</taxon>
        <taxon>Linnemannia</taxon>
    </lineage>
</organism>
<evidence type="ECO:0000256" key="1">
    <source>
        <dbReference type="SAM" id="MobiDB-lite"/>
    </source>
</evidence>
<feature type="compositionally biased region" description="Low complexity" evidence="1">
    <location>
        <begin position="54"/>
        <end position="70"/>
    </location>
</feature>
<feature type="region of interest" description="Disordered" evidence="1">
    <location>
        <begin position="1"/>
        <end position="70"/>
    </location>
</feature>
<dbReference type="SUPFAM" id="SSF142338">
    <property type="entry name" value="CofD-like"/>
    <property type="match status" value="1"/>
</dbReference>
<feature type="compositionally biased region" description="Low complexity" evidence="1">
    <location>
        <begin position="25"/>
        <end position="36"/>
    </location>
</feature>
<dbReference type="InterPro" id="IPR038136">
    <property type="entry name" value="CofD-like_dom_sf"/>
</dbReference>
<reference evidence="2 3" key="1">
    <citation type="submission" date="2016-05" db="EMBL/GenBank/DDBJ databases">
        <title>Genome sequencing reveals origins of a unique bacterial endosymbiosis in the earliest lineages of terrestrial Fungi.</title>
        <authorList>
            <consortium name="DOE Joint Genome Institute"/>
            <person name="Uehling J."/>
            <person name="Gryganskyi A."/>
            <person name="Hameed K."/>
            <person name="Tschaplinski T."/>
            <person name="Misztal P."/>
            <person name="Wu S."/>
            <person name="Desiro A."/>
            <person name="Vande Pol N."/>
            <person name="Du Z.-Y."/>
            <person name="Zienkiewicz A."/>
            <person name="Zienkiewicz K."/>
            <person name="Morin E."/>
            <person name="Tisserant E."/>
            <person name="Splivallo R."/>
            <person name="Hainaut M."/>
            <person name="Henrissat B."/>
            <person name="Ohm R."/>
            <person name="Kuo A."/>
            <person name="Yan J."/>
            <person name="Lipzen A."/>
            <person name="Nolan M."/>
            <person name="Labutti K."/>
            <person name="Barry K."/>
            <person name="Goldstein A."/>
            <person name="Labbe J."/>
            <person name="Schadt C."/>
            <person name="Tuskan G."/>
            <person name="Grigoriev I."/>
            <person name="Martin F."/>
            <person name="Vilgalys R."/>
            <person name="Bonito G."/>
        </authorList>
    </citation>
    <scope>NUCLEOTIDE SEQUENCE [LARGE SCALE GENOMIC DNA]</scope>
    <source>
        <strain evidence="2 3">AG-77</strain>
    </source>
</reference>
<feature type="region of interest" description="Disordered" evidence="1">
    <location>
        <begin position="489"/>
        <end position="513"/>
    </location>
</feature>